<comment type="caution">
    <text evidence="3">The sequence shown here is derived from an EMBL/GenBank/DDBJ whole genome shotgun (WGS) entry which is preliminary data.</text>
</comment>
<dbReference type="EMBL" id="JAVRET010000055">
    <property type="protein sequence ID" value="MDT0411605.1"/>
    <property type="molecule type" value="Genomic_DNA"/>
</dbReference>
<keyword evidence="4" id="KW-1185">Reference proteome</keyword>
<feature type="compositionally biased region" description="Polar residues" evidence="1">
    <location>
        <begin position="698"/>
        <end position="711"/>
    </location>
</feature>
<feature type="compositionally biased region" description="Low complexity" evidence="1">
    <location>
        <begin position="681"/>
        <end position="696"/>
    </location>
</feature>
<protein>
    <submittedName>
        <fullName evidence="3">FAD/NAD(P)-binding protein</fullName>
    </submittedName>
</protein>
<evidence type="ECO:0000259" key="2">
    <source>
        <dbReference type="Pfam" id="PF13454"/>
    </source>
</evidence>
<dbReference type="Pfam" id="PF13454">
    <property type="entry name" value="NAD_binding_9"/>
    <property type="match status" value="1"/>
</dbReference>
<feature type="domain" description="FAD-dependent urate hydroxylase HpyO/Asp monooxygenase CreE-like FAD/NAD(P)-binding" evidence="2">
    <location>
        <begin position="12"/>
        <end position="174"/>
    </location>
</feature>
<feature type="region of interest" description="Disordered" evidence="1">
    <location>
        <begin position="649"/>
        <end position="711"/>
    </location>
</feature>
<dbReference type="InterPro" id="IPR038732">
    <property type="entry name" value="HpyO/CreE_NAD-binding"/>
</dbReference>
<evidence type="ECO:0000256" key="1">
    <source>
        <dbReference type="SAM" id="MobiDB-lite"/>
    </source>
</evidence>
<dbReference type="PANTHER" id="PTHR40254:SF1">
    <property type="entry name" value="BLR0577 PROTEIN"/>
    <property type="match status" value="1"/>
</dbReference>
<evidence type="ECO:0000313" key="4">
    <source>
        <dbReference type="Proteomes" id="UP001183610"/>
    </source>
</evidence>
<accession>A0ABU2R781</accession>
<dbReference type="PANTHER" id="PTHR40254">
    <property type="entry name" value="BLR0577 PROTEIN"/>
    <property type="match status" value="1"/>
</dbReference>
<reference evidence="4" key="1">
    <citation type="submission" date="2023-07" db="EMBL/GenBank/DDBJ databases">
        <title>30 novel species of actinomycetes from the DSMZ collection.</title>
        <authorList>
            <person name="Nouioui I."/>
        </authorList>
    </citation>
    <scope>NUCLEOTIDE SEQUENCE [LARGE SCALE GENOMIC DNA]</scope>
    <source>
        <strain evidence="4">DSM 41979</strain>
    </source>
</reference>
<organism evidence="3 4">
    <name type="scientific">Streptomyces evansiae</name>
    <dbReference type="NCBI Taxonomy" id="3075535"/>
    <lineage>
        <taxon>Bacteria</taxon>
        <taxon>Bacillati</taxon>
        <taxon>Actinomycetota</taxon>
        <taxon>Actinomycetes</taxon>
        <taxon>Kitasatosporales</taxon>
        <taxon>Streptomycetaceae</taxon>
        <taxon>Streptomyces</taxon>
    </lineage>
</organism>
<evidence type="ECO:0000313" key="3">
    <source>
        <dbReference type="EMBL" id="MDT0411605.1"/>
    </source>
</evidence>
<dbReference type="RefSeq" id="WP_010276936.1">
    <property type="nucleotide sequence ID" value="NZ_JAVRET010000055.1"/>
</dbReference>
<name>A0ABU2R781_9ACTN</name>
<dbReference type="Proteomes" id="UP001183610">
    <property type="component" value="Unassembled WGS sequence"/>
</dbReference>
<sequence>MTSAPAEPPVVVVVGAGPRATGLLERIAANSAAGYGGPDPAFVLHLVDPYPPGPGRIWRREQSPLLWMNSMAEDTTLFTDETVEIEGPVVPGPALHEWAGIEGRTFPDRRTQGAYLRWAYEQARAALPPGIVVHEHRTRAVRLEGPREGRQSVWLADRESPLTADLVVLTLGHQEAELAPEERQFAAHAAREGLTYLPPDYTADTDLRGLRAGEPVLVRGLGLAFVDLMVLLTEGRGGRWTPEGHYVPSGKEPILYVGSRRGVPYHVKLGYRLEGELPKLPRFFGPEQTTGLLAREGPLDFRADVWPLVAKELGWAHYHRLLTTRPHAFAVDRDAFESGYAAADPYDGSLDAFVRTAVPAAADRLDLDALDRPLAGWTARTQEEAQARLLAHIDADLDRRHDPAHSEDLAVFMALLSVYGQLMRLGDLGTWWHGFFSFLASGPPGPRLRALRGLAEAGLVRFLGADMTVRAVDGAFEARSASLPEHAVRARALVEARLPQPEAGRVRDPLLRGLFAAGALATEDGLLAVTPGDGRVRWNDGSTHPRLFALGPHTDARGAGAFTRPRTNSPAFRQNDATARALLAGVSGTGVPGTGVSGAAVASEGGGAGTVGVSGAGPAAVAPAFVPVPVAGAASGEGAGGLSVGLSAGSSDVQSAGPSGVLSAGPSGVLSAGPSPETSADSSAGPEPGPDPDAGSVSVPTTTSAVKESVR</sequence>
<gene>
    <name evidence="3" type="ORF">RM698_21485</name>
</gene>
<proteinExistence type="predicted"/>
<dbReference type="InterPro" id="IPR052189">
    <property type="entry name" value="L-asp_N-monooxygenase_NS-form"/>
</dbReference>